<dbReference type="VEuPathDB" id="VectorBase:LDEU007894"/>
<dbReference type="PANTHER" id="PTHR11802">
    <property type="entry name" value="SERINE PROTEASE FAMILY S10 SERINE CARBOXYPEPTIDASE"/>
    <property type="match status" value="1"/>
</dbReference>
<dbReference type="Proteomes" id="UP000288716">
    <property type="component" value="Unassembled WGS sequence"/>
</dbReference>
<dbReference type="InterPro" id="IPR001563">
    <property type="entry name" value="Peptidase_S10"/>
</dbReference>
<evidence type="ECO:0008006" key="9">
    <source>
        <dbReference type="Google" id="ProtNLM"/>
    </source>
</evidence>
<feature type="non-terminal residue" evidence="7">
    <location>
        <position position="819"/>
    </location>
</feature>
<evidence type="ECO:0000313" key="7">
    <source>
        <dbReference type="EMBL" id="RWS24146.1"/>
    </source>
</evidence>
<dbReference type="AlphaFoldDB" id="A0A443S9A0"/>
<dbReference type="OrthoDB" id="443318at2759"/>
<gene>
    <name evidence="7" type="ORF">B4U80_08132</name>
</gene>
<evidence type="ECO:0000256" key="6">
    <source>
        <dbReference type="ARBA" id="ARBA00023180"/>
    </source>
</evidence>
<dbReference type="EMBL" id="NCKV01005306">
    <property type="protein sequence ID" value="RWS24146.1"/>
    <property type="molecule type" value="Genomic_DNA"/>
</dbReference>
<dbReference type="PROSITE" id="PS00560">
    <property type="entry name" value="CARBOXYPEPT_SER_HIS"/>
    <property type="match status" value="1"/>
</dbReference>
<evidence type="ECO:0000256" key="3">
    <source>
        <dbReference type="ARBA" id="ARBA00022670"/>
    </source>
</evidence>
<dbReference type="GO" id="GO:0004185">
    <property type="term" value="F:serine-type carboxypeptidase activity"/>
    <property type="evidence" value="ECO:0007669"/>
    <property type="project" value="InterPro"/>
</dbReference>
<dbReference type="STRING" id="299467.A0A443S9A0"/>
<feature type="non-terminal residue" evidence="7">
    <location>
        <position position="1"/>
    </location>
</feature>
<dbReference type="InterPro" id="IPR033124">
    <property type="entry name" value="Ser_caboxypep_his_AS"/>
</dbReference>
<dbReference type="Pfam" id="PF00450">
    <property type="entry name" value="Peptidase_S10"/>
    <property type="match status" value="2"/>
</dbReference>
<organism evidence="7 8">
    <name type="scientific">Leptotrombidium deliense</name>
    <dbReference type="NCBI Taxonomy" id="299467"/>
    <lineage>
        <taxon>Eukaryota</taxon>
        <taxon>Metazoa</taxon>
        <taxon>Ecdysozoa</taxon>
        <taxon>Arthropoda</taxon>
        <taxon>Chelicerata</taxon>
        <taxon>Arachnida</taxon>
        <taxon>Acari</taxon>
        <taxon>Acariformes</taxon>
        <taxon>Trombidiformes</taxon>
        <taxon>Prostigmata</taxon>
        <taxon>Anystina</taxon>
        <taxon>Parasitengona</taxon>
        <taxon>Trombiculoidea</taxon>
        <taxon>Trombiculidae</taxon>
        <taxon>Leptotrombidium</taxon>
    </lineage>
</organism>
<accession>A0A443S9A0</accession>
<keyword evidence="6" id="KW-0325">Glycoprotein</keyword>
<dbReference type="PANTHER" id="PTHR11802:SF472">
    <property type="entry name" value="SERINE CARBOXYPEPTIDASE CPVL-RELATED"/>
    <property type="match status" value="1"/>
</dbReference>
<evidence type="ECO:0000313" key="8">
    <source>
        <dbReference type="Proteomes" id="UP000288716"/>
    </source>
</evidence>
<dbReference type="PRINTS" id="PR00724">
    <property type="entry name" value="CRBOXYPTASEC"/>
</dbReference>
<dbReference type="SUPFAM" id="SSF53474">
    <property type="entry name" value="alpha/beta-Hydrolases"/>
    <property type="match status" value="2"/>
</dbReference>
<keyword evidence="4" id="KW-0732">Signal</keyword>
<dbReference type="InterPro" id="IPR029058">
    <property type="entry name" value="AB_hydrolase_fold"/>
</dbReference>
<sequence length="819" mass="93723">YDYGEPLFLTPFIDSGELESLHLSVSSYDYGEPLFLTPFIDSGELEYARRLSQVFDQRFECGEESYSGYFTVNKTFNSNLFFWFFKSQNANAPVMLWLDGGPGTSSMYGLFMQNGPFVVKDDLSIECRDYTWTNAFSMLYIDQPVGAGFSFTEHENGFSKDIHESTENLYNALIQFFTLFEELQHNEFYAVGYSYGGKYIPAIAQKIHTELNPIINFKGIAVGNGFFDPPKILALGPLLYQLSLIDENLKKEFDEKEKEVQQLVDAEMYEDAFVAFDNVIFNGLITKPTLFNNATGYKYYYDFILTVDPISTKSMVSLLNIPSVHKALHVGSSSFVVGDINNIAVMTAFKNDFMRPYKDTIVDVLNNCYKVLFYGGNRDIIIAPVVTSQFLKDLEGWNDREEYLNSEHEIWRLESNDDDVAGYIKRARMFKYVVVRNAGHIVPFSQPEVIMSNDEIAMSPSVDDFGEALFLTPLIESGDLEKGKQLSRVCDKHFECGGESYSGYLTVNQTFNSNLFFWFFKSQDEHAPVLLWVDGGPGLSAMFGLFLLNGPFVVIDDLNIECREFSWTKAFSMLYIDQPVGTGFSFTEHDDGYSTNIGESTENLYNALTQFFTLFEELQYKDFYLAGYSYAAKYIPAIALKIRSSRSKIINLKGIAIGNGLFDPSFFPYGTVFYHLSLIDDNLRLKFEEMEIELQRLIDEEMFADAFSLNERLIYGVSTGTTLFNNATGYKNIFDYVFTTDPTNTKPLVSFMNIKKMHKALHVGNNSFILGYLDNFRVITSFKNDFMRPYIDMVVQRHIDTNVMHHSIFEYVRCMEPSQ</sequence>
<evidence type="ECO:0000256" key="2">
    <source>
        <dbReference type="ARBA" id="ARBA00022645"/>
    </source>
</evidence>
<reference evidence="7 8" key="1">
    <citation type="journal article" date="2018" name="Gigascience">
        <title>Genomes of trombidid mites reveal novel predicted allergens and laterally-transferred genes associated with secondary metabolism.</title>
        <authorList>
            <person name="Dong X."/>
            <person name="Chaisiri K."/>
            <person name="Xia D."/>
            <person name="Armstrong S.D."/>
            <person name="Fang Y."/>
            <person name="Donnelly M.J."/>
            <person name="Kadowaki T."/>
            <person name="McGarry J.W."/>
            <person name="Darby A.C."/>
            <person name="Makepeace B.L."/>
        </authorList>
    </citation>
    <scope>NUCLEOTIDE SEQUENCE [LARGE SCALE GENOMIC DNA]</scope>
    <source>
        <strain evidence="7">UoL-UT</strain>
    </source>
</reference>
<name>A0A443S9A0_9ACAR</name>
<keyword evidence="3" id="KW-0645">Protease</keyword>
<protein>
    <recommendedName>
        <fullName evidence="9">Serine carboxypeptidase CPVL-like protein</fullName>
    </recommendedName>
</protein>
<comment type="similarity">
    <text evidence="1">Belongs to the peptidase S10 family.</text>
</comment>
<dbReference type="GO" id="GO:0006508">
    <property type="term" value="P:proteolysis"/>
    <property type="evidence" value="ECO:0007669"/>
    <property type="project" value="UniProtKB-KW"/>
</dbReference>
<proteinExistence type="inferred from homology"/>
<comment type="caution">
    <text evidence="7">The sequence shown here is derived from an EMBL/GenBank/DDBJ whole genome shotgun (WGS) entry which is preliminary data.</text>
</comment>
<keyword evidence="8" id="KW-1185">Reference proteome</keyword>
<dbReference type="Gene3D" id="3.40.50.1820">
    <property type="entry name" value="alpha/beta hydrolase"/>
    <property type="match status" value="2"/>
</dbReference>
<evidence type="ECO:0000256" key="1">
    <source>
        <dbReference type="ARBA" id="ARBA00009431"/>
    </source>
</evidence>
<evidence type="ECO:0000256" key="4">
    <source>
        <dbReference type="ARBA" id="ARBA00022729"/>
    </source>
</evidence>
<keyword evidence="5" id="KW-0378">Hydrolase</keyword>
<keyword evidence="2" id="KW-0121">Carboxypeptidase</keyword>
<evidence type="ECO:0000256" key="5">
    <source>
        <dbReference type="ARBA" id="ARBA00022801"/>
    </source>
</evidence>